<dbReference type="Proteomes" id="UP001271007">
    <property type="component" value="Unassembled WGS sequence"/>
</dbReference>
<dbReference type="PANTHER" id="PTHR42085:SF8">
    <property type="entry name" value="F-BOX DOMAIN-CONTAINING PROTEIN"/>
    <property type="match status" value="1"/>
</dbReference>
<feature type="compositionally biased region" description="Basic and acidic residues" evidence="1">
    <location>
        <begin position="323"/>
        <end position="335"/>
    </location>
</feature>
<feature type="compositionally biased region" description="Basic residues" evidence="1">
    <location>
        <begin position="1"/>
        <end position="15"/>
    </location>
</feature>
<name>A0AAJ0GGF5_9PEZI</name>
<comment type="caution">
    <text evidence="2">The sequence shown here is derived from an EMBL/GenBank/DDBJ whole genome shotgun (WGS) entry which is preliminary data.</text>
</comment>
<organism evidence="2 3">
    <name type="scientific">Extremus antarcticus</name>
    <dbReference type="NCBI Taxonomy" id="702011"/>
    <lineage>
        <taxon>Eukaryota</taxon>
        <taxon>Fungi</taxon>
        <taxon>Dikarya</taxon>
        <taxon>Ascomycota</taxon>
        <taxon>Pezizomycotina</taxon>
        <taxon>Dothideomycetes</taxon>
        <taxon>Dothideomycetidae</taxon>
        <taxon>Mycosphaerellales</taxon>
        <taxon>Extremaceae</taxon>
        <taxon>Extremus</taxon>
    </lineage>
</organism>
<evidence type="ECO:0000256" key="1">
    <source>
        <dbReference type="SAM" id="MobiDB-lite"/>
    </source>
</evidence>
<evidence type="ECO:0000313" key="2">
    <source>
        <dbReference type="EMBL" id="KAK3057070.1"/>
    </source>
</evidence>
<feature type="region of interest" description="Disordered" evidence="1">
    <location>
        <begin position="1"/>
        <end position="26"/>
    </location>
</feature>
<dbReference type="InterPro" id="IPR038883">
    <property type="entry name" value="AN11006-like"/>
</dbReference>
<evidence type="ECO:0000313" key="3">
    <source>
        <dbReference type="Proteomes" id="UP001271007"/>
    </source>
</evidence>
<protein>
    <submittedName>
        <fullName evidence="2">Uncharacterized protein</fullName>
    </submittedName>
</protein>
<accession>A0AAJ0GGF5</accession>
<sequence>MARKKQTAKKSKRTQHAAMPVRLGTAGKAVKPEVENDSPFLRFPREVRDLVYEELLVTRLNPEDQEKYDEVKAGKGTFSDYVRANIIDGIEQQLCIMPGALETKNYKFIAEASGLLRASKQINDEASRVLLGKNTFVILPEWERVHPFWRCESPGCYPPQSPCYVFFHNFQKIKHIYVIVQHKRALDDPKRALESANLEKNIKNMVRCILESGIKLHTLKVRYTSLFDGQIDAVRHNIEDKPAPGTTDNPTMLKDCHGRYHYVKRAEVYQKIFCHGNILESLRCLKGIADNVQIRGDLPQAYMDKLTALLTAPARAPAMQQKQKSEEAARKSRHEADKGLVVVNTSCSNHQLPPSKTSAARYCWLSIKPAHLRRTYAEFGKQWRSSHPHQATQDGMKLELAKAAGPLHQGCVEGAPTMISRSRRTTRISRYRLGLFNQRRRRSAHPDVLAKRQGSISLFHDFQTRCHSYKLWVHSNLAQESFERDQKGGTFT</sequence>
<dbReference type="PANTHER" id="PTHR42085">
    <property type="entry name" value="F-BOX DOMAIN-CONTAINING PROTEIN"/>
    <property type="match status" value="1"/>
</dbReference>
<dbReference type="AlphaFoldDB" id="A0AAJ0GGF5"/>
<keyword evidence="3" id="KW-1185">Reference proteome</keyword>
<gene>
    <name evidence="2" type="ORF">LTR09_002108</name>
</gene>
<reference evidence="2" key="1">
    <citation type="submission" date="2023-04" db="EMBL/GenBank/DDBJ databases">
        <title>Black Yeasts Isolated from many extreme environments.</title>
        <authorList>
            <person name="Coleine C."/>
            <person name="Stajich J.E."/>
            <person name="Selbmann L."/>
        </authorList>
    </citation>
    <scope>NUCLEOTIDE SEQUENCE</scope>
    <source>
        <strain evidence="2">CCFEE 5312</strain>
    </source>
</reference>
<dbReference type="EMBL" id="JAWDJX010000004">
    <property type="protein sequence ID" value="KAK3057070.1"/>
    <property type="molecule type" value="Genomic_DNA"/>
</dbReference>
<proteinExistence type="predicted"/>
<feature type="region of interest" description="Disordered" evidence="1">
    <location>
        <begin position="316"/>
        <end position="335"/>
    </location>
</feature>